<reference evidence="8 9" key="1">
    <citation type="submission" date="2015-12" db="EMBL/GenBank/DDBJ databases">
        <title>The genome of Folsomia candida.</title>
        <authorList>
            <person name="Faddeeva A."/>
            <person name="Derks M.F."/>
            <person name="Anvar Y."/>
            <person name="Smit S."/>
            <person name="Van Straalen N."/>
            <person name="Roelofs D."/>
        </authorList>
    </citation>
    <scope>NUCLEOTIDE SEQUENCE [LARGE SCALE GENOMIC DNA]</scope>
    <source>
        <strain evidence="8 9">VU population</strain>
        <tissue evidence="8">Whole body</tissue>
    </source>
</reference>
<dbReference type="SMART" id="SM00028">
    <property type="entry name" value="TPR"/>
    <property type="match status" value="3"/>
</dbReference>
<dbReference type="EMBL" id="LNIX01000001">
    <property type="protein sequence ID" value="OXA62997.1"/>
    <property type="molecule type" value="Genomic_DNA"/>
</dbReference>
<dbReference type="EC" id="5.2.1.8" evidence="3"/>
<dbReference type="PANTHER" id="PTHR46512">
    <property type="entry name" value="PEPTIDYLPROLYL ISOMERASE"/>
    <property type="match status" value="1"/>
</dbReference>
<dbReference type="PANTHER" id="PTHR46512:SF1">
    <property type="entry name" value="PEPTIDYLPROLYL ISOMERASE"/>
    <property type="match status" value="1"/>
</dbReference>
<dbReference type="GO" id="GO:0003755">
    <property type="term" value="F:peptidyl-prolyl cis-trans isomerase activity"/>
    <property type="evidence" value="ECO:0007669"/>
    <property type="project" value="UniProtKB-KW"/>
</dbReference>
<dbReference type="Gene3D" id="3.10.50.40">
    <property type="match status" value="1"/>
</dbReference>
<evidence type="ECO:0000256" key="4">
    <source>
        <dbReference type="PROSITE-ProRule" id="PRU00339"/>
    </source>
</evidence>
<feature type="compositionally biased region" description="Polar residues" evidence="5">
    <location>
        <begin position="1"/>
        <end position="10"/>
    </location>
</feature>
<dbReference type="InterPro" id="IPR046357">
    <property type="entry name" value="PPIase_dom_sf"/>
</dbReference>
<feature type="region of interest" description="Disordered" evidence="5">
    <location>
        <begin position="1"/>
        <end position="22"/>
    </location>
</feature>
<comment type="catalytic activity">
    <reaction evidence="3">
        <text>[protein]-peptidylproline (omega=180) = [protein]-peptidylproline (omega=0)</text>
        <dbReference type="Rhea" id="RHEA:16237"/>
        <dbReference type="Rhea" id="RHEA-COMP:10747"/>
        <dbReference type="Rhea" id="RHEA-COMP:10748"/>
        <dbReference type="ChEBI" id="CHEBI:83833"/>
        <dbReference type="ChEBI" id="CHEBI:83834"/>
        <dbReference type="EC" id="5.2.1.8"/>
    </reaction>
</comment>
<dbReference type="PROSITE" id="PS50005">
    <property type="entry name" value="TPR"/>
    <property type="match status" value="1"/>
</dbReference>
<dbReference type="InterPro" id="IPR001179">
    <property type="entry name" value="PPIase_FKBP_dom"/>
</dbReference>
<evidence type="ECO:0000259" key="7">
    <source>
        <dbReference type="PROSITE" id="PS50059"/>
    </source>
</evidence>
<dbReference type="GO" id="GO:0005829">
    <property type="term" value="C:cytosol"/>
    <property type="evidence" value="ECO:0007669"/>
    <property type="project" value="TreeGrafter"/>
</dbReference>
<dbReference type="Proteomes" id="UP000198287">
    <property type="component" value="Unassembled WGS sequence"/>
</dbReference>
<keyword evidence="2 4" id="KW-0802">TPR repeat</keyword>
<protein>
    <recommendedName>
        <fullName evidence="3">peptidylprolyl isomerase</fullName>
        <ecNumber evidence="3">5.2.1.8</ecNumber>
    </recommendedName>
</protein>
<feature type="repeat" description="TPR" evidence="4">
    <location>
        <begin position="312"/>
        <end position="345"/>
    </location>
</feature>
<keyword evidence="1" id="KW-0677">Repeat</keyword>
<proteinExistence type="predicted"/>
<dbReference type="STRING" id="158441.A0A226F0Q3"/>
<dbReference type="Pfam" id="PF00254">
    <property type="entry name" value="FKBP_C"/>
    <property type="match status" value="1"/>
</dbReference>
<keyword evidence="3 8" id="KW-0413">Isomerase</keyword>
<dbReference type="Gene3D" id="1.25.40.10">
    <property type="entry name" value="Tetratricopeptide repeat domain"/>
    <property type="match status" value="1"/>
</dbReference>
<evidence type="ECO:0000313" key="8">
    <source>
        <dbReference type="EMBL" id="OXA62997.1"/>
    </source>
</evidence>
<keyword evidence="6" id="KW-0812">Transmembrane</keyword>
<dbReference type="OrthoDB" id="532682at2759"/>
<keyword evidence="6" id="KW-1133">Transmembrane helix</keyword>
<dbReference type="GO" id="GO:0005740">
    <property type="term" value="C:mitochondrial envelope"/>
    <property type="evidence" value="ECO:0007669"/>
    <property type="project" value="TreeGrafter"/>
</dbReference>
<feature type="region of interest" description="Disordered" evidence="5">
    <location>
        <begin position="376"/>
        <end position="395"/>
    </location>
</feature>
<evidence type="ECO:0000256" key="2">
    <source>
        <dbReference type="ARBA" id="ARBA00022803"/>
    </source>
</evidence>
<dbReference type="PROSITE" id="PS50059">
    <property type="entry name" value="FKBP_PPIASE"/>
    <property type="match status" value="1"/>
</dbReference>
<dbReference type="AlphaFoldDB" id="A0A226F0Q3"/>
<dbReference type="GO" id="GO:0016020">
    <property type="term" value="C:membrane"/>
    <property type="evidence" value="ECO:0007669"/>
    <property type="project" value="TreeGrafter"/>
</dbReference>
<sequence length="429" mass="47313">MADGDNNNAKEATKSEQQDEFLLREEARRVGEATVDEVLESATSSVEAMVGEQAAALKEHDALEEETTEAARLESELAKELEENGGWVKILGNEELMKKVIRPGQPNQNPLRGDMCEIRVEGRLASDDSVVFQNMETLHIQLGDAEVVPGLDLAIPLMTRGEVATIKVSQRFGFGAKGLPPNVPGAADLVYSVELVHSEPEKELGELSVKERRAIGNRKKTRGNFWYTRGEASLAVNCYRRALEFLDEVEGGIQFPTSSDGKQEEVTPELRQLFDDRLTALNNLAMAQLKLQSYEPALTSVEAVLKCQPNNVKALFRKGKILGEKGETEKALAALNKARLLEPSDASIGVEIGKLMHRRKGELQNEKQLYKRMFNKDASKSEDSSSSSSSRKNEDTSSKAKFLTLGLLLSGTAIAVAGMMAYRYNHRFV</sequence>
<dbReference type="Pfam" id="PF13431">
    <property type="entry name" value="TPR_17"/>
    <property type="match status" value="1"/>
</dbReference>
<evidence type="ECO:0000256" key="5">
    <source>
        <dbReference type="SAM" id="MobiDB-lite"/>
    </source>
</evidence>
<evidence type="ECO:0000256" key="6">
    <source>
        <dbReference type="SAM" id="Phobius"/>
    </source>
</evidence>
<dbReference type="GO" id="GO:0043066">
    <property type="term" value="P:negative regulation of apoptotic process"/>
    <property type="evidence" value="ECO:0007669"/>
    <property type="project" value="TreeGrafter"/>
</dbReference>
<gene>
    <name evidence="8" type="ORF">Fcan01_03560</name>
</gene>
<evidence type="ECO:0000256" key="3">
    <source>
        <dbReference type="PROSITE-ProRule" id="PRU00277"/>
    </source>
</evidence>
<dbReference type="SUPFAM" id="SSF48452">
    <property type="entry name" value="TPR-like"/>
    <property type="match status" value="1"/>
</dbReference>
<dbReference type="GO" id="GO:0044183">
    <property type="term" value="F:protein folding chaperone"/>
    <property type="evidence" value="ECO:0007669"/>
    <property type="project" value="TreeGrafter"/>
</dbReference>
<dbReference type="GO" id="GO:0012505">
    <property type="term" value="C:endomembrane system"/>
    <property type="evidence" value="ECO:0007669"/>
    <property type="project" value="TreeGrafter"/>
</dbReference>
<dbReference type="InterPro" id="IPR019734">
    <property type="entry name" value="TPR_rpt"/>
</dbReference>
<comment type="caution">
    <text evidence="8">The sequence shown here is derived from an EMBL/GenBank/DDBJ whole genome shotgun (WGS) entry which is preliminary data.</text>
</comment>
<dbReference type="InterPro" id="IPR050754">
    <property type="entry name" value="FKBP4/5/8-like"/>
</dbReference>
<dbReference type="SUPFAM" id="SSF54534">
    <property type="entry name" value="FKBP-like"/>
    <property type="match status" value="1"/>
</dbReference>
<keyword evidence="3" id="KW-0697">Rotamase</keyword>
<feature type="transmembrane region" description="Helical" evidence="6">
    <location>
        <begin position="402"/>
        <end position="422"/>
    </location>
</feature>
<feature type="compositionally biased region" description="Basic and acidic residues" evidence="5">
    <location>
        <begin position="11"/>
        <end position="22"/>
    </location>
</feature>
<keyword evidence="9" id="KW-1185">Reference proteome</keyword>
<organism evidence="8 9">
    <name type="scientific">Folsomia candida</name>
    <name type="common">Springtail</name>
    <dbReference type="NCBI Taxonomy" id="158441"/>
    <lineage>
        <taxon>Eukaryota</taxon>
        <taxon>Metazoa</taxon>
        <taxon>Ecdysozoa</taxon>
        <taxon>Arthropoda</taxon>
        <taxon>Hexapoda</taxon>
        <taxon>Collembola</taxon>
        <taxon>Entomobryomorpha</taxon>
        <taxon>Isotomoidea</taxon>
        <taxon>Isotomidae</taxon>
        <taxon>Proisotominae</taxon>
        <taxon>Folsomia</taxon>
    </lineage>
</organism>
<name>A0A226F0Q3_FOLCA</name>
<dbReference type="OMA" id="ICVASMK"/>
<feature type="domain" description="PPIase FKBP-type" evidence="7">
    <location>
        <begin position="113"/>
        <end position="199"/>
    </location>
</feature>
<dbReference type="InterPro" id="IPR011990">
    <property type="entry name" value="TPR-like_helical_dom_sf"/>
</dbReference>
<evidence type="ECO:0000256" key="1">
    <source>
        <dbReference type="ARBA" id="ARBA00022737"/>
    </source>
</evidence>
<accession>A0A226F0Q3</accession>
<evidence type="ECO:0000313" key="9">
    <source>
        <dbReference type="Proteomes" id="UP000198287"/>
    </source>
</evidence>
<keyword evidence="6" id="KW-0472">Membrane</keyword>